<dbReference type="Gene3D" id="1.10.600.10">
    <property type="entry name" value="Farnesyl Diphosphate Synthase"/>
    <property type="match status" value="1"/>
</dbReference>
<dbReference type="InterPro" id="IPR002060">
    <property type="entry name" value="Squ/phyt_synthse"/>
</dbReference>
<comment type="catalytic activity">
    <reaction evidence="1">
        <text>2 (2E,6E,10E)-geranylgeranyl diphosphate = 15-cis-phytoene + 2 diphosphate</text>
        <dbReference type="Rhea" id="RHEA:34475"/>
        <dbReference type="ChEBI" id="CHEBI:27787"/>
        <dbReference type="ChEBI" id="CHEBI:33019"/>
        <dbReference type="ChEBI" id="CHEBI:58756"/>
        <dbReference type="EC" id="2.5.1.32"/>
    </reaction>
</comment>
<reference evidence="4" key="1">
    <citation type="submission" date="2016-07" db="EMBL/GenBank/DDBJ databases">
        <authorList>
            <person name="Bretaudeau A."/>
        </authorList>
    </citation>
    <scope>NUCLEOTIDE SEQUENCE</scope>
    <source>
        <strain evidence="4">Rice</strain>
        <tissue evidence="4">Whole body</tissue>
    </source>
</reference>
<dbReference type="InterPro" id="IPR008949">
    <property type="entry name" value="Isoprenoid_synthase_dom_sf"/>
</dbReference>
<proteinExistence type="predicted"/>
<evidence type="ECO:0000256" key="2">
    <source>
        <dbReference type="ARBA" id="ARBA00012396"/>
    </source>
</evidence>
<dbReference type="Pfam" id="PF00494">
    <property type="entry name" value="SQS_PSY"/>
    <property type="match status" value="1"/>
</dbReference>
<evidence type="ECO:0000256" key="3">
    <source>
        <dbReference type="ARBA" id="ARBA00022746"/>
    </source>
</evidence>
<dbReference type="AlphaFoldDB" id="A0A2H1W0T0"/>
<name>A0A2H1W0T0_SPOFR</name>
<sequence length="316" mass="36194">MNKHRIFIRMLDSSKPVRVISRSIKTEPSEATANTSSIDYCADIVKQHDYENFLATLLMTKSLRSPAFVLRAFNVEVARVQDLTSDAQTAAFRLQFWHDALKGMFNKEQTLKDVPANPVAQELFKVCCCYGLQRRHLEKLITSRSNMNKAKYFKSLEDIEKYAEESVSSVYYLLLGIGGVKDVHADHAASHLGKAQGITNILRSVHVSSRQKVVFLPMDILMKYELSQENVLRCTDSEQMRNAVFEIASRANSHLEKARKINVPETARQIFLPATAVHNYLTKLQKKNFNIFDRSLLQASPILPFKLYYNRLLNKF</sequence>
<evidence type="ECO:0000313" key="4">
    <source>
        <dbReference type="EMBL" id="SOQ46700.1"/>
    </source>
</evidence>
<gene>
    <name evidence="4" type="ORF">SFRICE_002184</name>
</gene>
<evidence type="ECO:0000256" key="1">
    <source>
        <dbReference type="ARBA" id="ARBA00001805"/>
    </source>
</evidence>
<accession>A0A2H1W0T0</accession>
<dbReference type="EC" id="2.5.1.32" evidence="2"/>
<protein>
    <recommendedName>
        <fullName evidence="2">15-cis-phytoene synthase</fullName>
        <ecNumber evidence="2">2.5.1.32</ecNumber>
    </recommendedName>
</protein>
<dbReference type="SUPFAM" id="SSF48576">
    <property type="entry name" value="Terpenoid synthases"/>
    <property type="match status" value="1"/>
</dbReference>
<dbReference type="EMBL" id="ODYU01005642">
    <property type="protein sequence ID" value="SOQ46700.1"/>
    <property type="molecule type" value="Genomic_DNA"/>
</dbReference>
<dbReference type="PANTHER" id="PTHR31480">
    <property type="entry name" value="BIFUNCTIONAL LYCOPENE CYCLASE/PHYTOENE SYNTHASE"/>
    <property type="match status" value="1"/>
</dbReference>
<organism evidence="4">
    <name type="scientific">Spodoptera frugiperda</name>
    <name type="common">Fall armyworm</name>
    <dbReference type="NCBI Taxonomy" id="7108"/>
    <lineage>
        <taxon>Eukaryota</taxon>
        <taxon>Metazoa</taxon>
        <taxon>Ecdysozoa</taxon>
        <taxon>Arthropoda</taxon>
        <taxon>Hexapoda</taxon>
        <taxon>Insecta</taxon>
        <taxon>Pterygota</taxon>
        <taxon>Neoptera</taxon>
        <taxon>Endopterygota</taxon>
        <taxon>Lepidoptera</taxon>
        <taxon>Glossata</taxon>
        <taxon>Ditrysia</taxon>
        <taxon>Noctuoidea</taxon>
        <taxon>Noctuidae</taxon>
        <taxon>Amphipyrinae</taxon>
        <taxon>Spodoptera</taxon>
    </lineage>
</organism>
<keyword evidence="3" id="KW-0125">Carotenoid biosynthesis</keyword>
<dbReference type="GO" id="GO:0016117">
    <property type="term" value="P:carotenoid biosynthetic process"/>
    <property type="evidence" value="ECO:0007669"/>
    <property type="project" value="UniProtKB-KW"/>
</dbReference>